<evidence type="ECO:0000256" key="3">
    <source>
        <dbReference type="ARBA" id="ARBA00022531"/>
    </source>
</evidence>
<dbReference type="EMBL" id="CM002803">
    <property type="protein sequence ID" value="KEI65730.1"/>
    <property type="molecule type" value="Genomic_DNA"/>
</dbReference>
<protein>
    <recommendedName>
        <fullName evidence="9">Photosystem I reaction center subunit PsaK</fullName>
    </recommendedName>
    <alternativeName>
        <fullName evidence="9">Photosystem I subunit X</fullName>
    </alternativeName>
</protein>
<dbReference type="STRING" id="388467.A19Y_0531"/>
<gene>
    <name evidence="9 10" type="primary">psaK</name>
    <name evidence="10" type="ORF">A19Y_0531</name>
</gene>
<dbReference type="AlphaFoldDB" id="A0A073CNZ7"/>
<proteinExistence type="inferred from homology"/>
<dbReference type="GO" id="GO:0009522">
    <property type="term" value="C:photosystem I"/>
    <property type="evidence" value="ECO:0007669"/>
    <property type="project" value="UniProtKB-KW"/>
</dbReference>
<evidence type="ECO:0000256" key="8">
    <source>
        <dbReference type="ARBA" id="ARBA00023136"/>
    </source>
</evidence>
<dbReference type="Proteomes" id="UP000027395">
    <property type="component" value="Chromosome"/>
</dbReference>
<dbReference type="InterPro" id="IPR037101">
    <property type="entry name" value="PSI_PsaK_bact"/>
</dbReference>
<organism evidence="10 11">
    <name type="scientific">Planktothrix agardhii (strain NIVA-CYA 126/8)</name>
    <dbReference type="NCBI Taxonomy" id="388467"/>
    <lineage>
        <taxon>Bacteria</taxon>
        <taxon>Bacillati</taxon>
        <taxon>Cyanobacteriota</taxon>
        <taxon>Cyanophyceae</taxon>
        <taxon>Oscillatoriophycideae</taxon>
        <taxon>Oscillatoriales</taxon>
        <taxon>Microcoleaceae</taxon>
        <taxon>Planktothrix</taxon>
    </lineage>
</organism>
<evidence type="ECO:0000256" key="5">
    <source>
        <dbReference type="ARBA" id="ARBA00022836"/>
    </source>
</evidence>
<keyword evidence="4 9" id="KW-0812">Transmembrane</keyword>
<dbReference type="eggNOG" id="ENOG5032YIH">
    <property type="taxonomic scope" value="Bacteria"/>
</dbReference>
<evidence type="ECO:0000256" key="1">
    <source>
        <dbReference type="ARBA" id="ARBA00004141"/>
    </source>
</evidence>
<evidence type="ECO:0000256" key="7">
    <source>
        <dbReference type="ARBA" id="ARBA00023078"/>
    </source>
</evidence>
<reference evidence="10 11" key="1">
    <citation type="journal article" date="2014" name="Appl. Environ. Microbiol.">
        <title>Elucidation of insertion elements encoded on plasmids and in vitro construction of shuttle vectors from the toxic cyanobacterium Planktothrix.</title>
        <authorList>
            <person name="Christiansen G."/>
            <person name="Goesmann A."/>
            <person name="Kurmayer R."/>
        </authorList>
    </citation>
    <scope>NUCLEOTIDE SEQUENCE [LARGE SCALE GENOMIC DNA]</scope>
    <source>
        <strain evidence="10 11">NIVA-CYA 126/8</strain>
    </source>
</reference>
<dbReference type="HOGENOM" id="CLU_160496_1_0_3"/>
<dbReference type="HAMAP" id="MF_00474">
    <property type="entry name" value="PSI_PsaK"/>
    <property type="match status" value="1"/>
</dbReference>
<dbReference type="InterPro" id="IPR000549">
    <property type="entry name" value="PSI_PsaG/PsaK"/>
</dbReference>
<dbReference type="PROSITE" id="PS01026">
    <property type="entry name" value="PHOTOSYSTEM_I_PSAGK"/>
    <property type="match status" value="1"/>
</dbReference>
<dbReference type="PATRIC" id="fig|388467.6.peg.481"/>
<keyword evidence="6 9" id="KW-1133">Transmembrane helix</keyword>
<evidence type="ECO:0000313" key="11">
    <source>
        <dbReference type="Proteomes" id="UP000027395"/>
    </source>
</evidence>
<dbReference type="NCBIfam" id="TIGR03049">
    <property type="entry name" value="PS_I_psaK"/>
    <property type="match status" value="1"/>
</dbReference>
<evidence type="ECO:0000256" key="4">
    <source>
        <dbReference type="ARBA" id="ARBA00022692"/>
    </source>
</evidence>
<name>A0A073CNZ7_PLAA1</name>
<accession>A0A073CNZ7</accession>
<evidence type="ECO:0000313" key="10">
    <source>
        <dbReference type="EMBL" id="KEI65730.1"/>
    </source>
</evidence>
<dbReference type="Gene3D" id="1.20.860.20">
    <property type="entry name" value="Photosystem I PsaK, reaction centre"/>
    <property type="match status" value="1"/>
</dbReference>
<dbReference type="RefSeq" id="WP_423212663.1">
    <property type="nucleotide sequence ID" value="NZ_CM002803.1"/>
</dbReference>
<comment type="subcellular location">
    <subcellularLocation>
        <location evidence="9">Cellular thylakoid membrane</location>
        <topology evidence="9">Multi-pass membrane protein</topology>
    </subcellularLocation>
    <subcellularLocation>
        <location evidence="1">Membrane</location>
        <topology evidence="1">Multi-pass membrane protein</topology>
    </subcellularLocation>
</comment>
<comment type="similarity">
    <text evidence="2 9">Belongs to the PsaG/PsaK family.</text>
</comment>
<dbReference type="GO" id="GO:0031676">
    <property type="term" value="C:plasma membrane-derived thylakoid membrane"/>
    <property type="evidence" value="ECO:0007669"/>
    <property type="project" value="UniProtKB-SubCell"/>
</dbReference>
<keyword evidence="11" id="KW-1185">Reference proteome</keyword>
<keyword evidence="8 9" id="KW-0472">Membrane</keyword>
<dbReference type="InterPro" id="IPR017492">
    <property type="entry name" value="PSI_PsaK"/>
</dbReference>
<dbReference type="SUPFAM" id="SSF81563">
    <property type="entry name" value="Photosystem I reaction center subunit X, PsaK"/>
    <property type="match status" value="1"/>
</dbReference>
<evidence type="ECO:0000256" key="6">
    <source>
        <dbReference type="ARBA" id="ARBA00022989"/>
    </source>
</evidence>
<keyword evidence="3 9" id="KW-0602">Photosynthesis</keyword>
<dbReference type="GO" id="GO:0015979">
    <property type="term" value="P:photosynthesis"/>
    <property type="evidence" value="ECO:0007669"/>
    <property type="project" value="UniProtKB-UniRule"/>
</dbReference>
<keyword evidence="7 9" id="KW-0793">Thylakoid</keyword>
<sequence length="86" mass="8640">MMLLAATVATPVTHAWSPTIAIVMIVCNIVAIAIGKFSIQQPNAGPQLPSPNMFGGFGLPAVLATTSFGHVLGAGVILGLSSLGVI</sequence>
<keyword evidence="5 9" id="KW-0603">Photosystem I</keyword>
<evidence type="ECO:0000256" key="2">
    <source>
        <dbReference type="ARBA" id="ARBA00006458"/>
    </source>
</evidence>
<evidence type="ECO:0000256" key="9">
    <source>
        <dbReference type="HAMAP-Rule" id="MF_00474"/>
    </source>
</evidence>
<dbReference type="InterPro" id="IPR035982">
    <property type="entry name" value="PSI_centre_PsaK_sf"/>
</dbReference>
<dbReference type="Pfam" id="PF01241">
    <property type="entry name" value="PSI_PSAK"/>
    <property type="match status" value="1"/>
</dbReference>